<evidence type="ECO:0000313" key="3">
    <source>
        <dbReference type="Proteomes" id="UP000265715"/>
    </source>
</evidence>
<keyword evidence="3" id="KW-1185">Reference proteome</keyword>
<dbReference type="Proteomes" id="UP000265715">
    <property type="component" value="Unassembled WGS sequence"/>
</dbReference>
<evidence type="ECO:0000256" key="1">
    <source>
        <dbReference type="SAM" id="SignalP"/>
    </source>
</evidence>
<comment type="caution">
    <text evidence="2">The sequence shown here is derived from an EMBL/GenBank/DDBJ whole genome shotgun (WGS) entry which is preliminary data.</text>
</comment>
<evidence type="ECO:0008006" key="4">
    <source>
        <dbReference type="Google" id="ProtNLM"/>
    </source>
</evidence>
<accession>A0A399EYG1</accession>
<dbReference type="EMBL" id="QXDL01000036">
    <property type="protein sequence ID" value="RIH87341.1"/>
    <property type="molecule type" value="Genomic_DNA"/>
</dbReference>
<sequence>MRKALGLLFVLALALSACAPQIETGKGEMVFEAVSAGTDALISRTDPTYRPDVTAPFAAELAVFYSVRVTAPAGYSPFTIVQQPSNPREVRATYVARKVDAQGKVLGTVEMSWLVRERGQGMVSVFLTSRSDDPQVDVRALEAQALSHLTSRFRLLASGR</sequence>
<feature type="chain" id="PRO_5017448863" description="DUF4136 domain-containing protein" evidence="1">
    <location>
        <begin position="20"/>
        <end position="160"/>
    </location>
</feature>
<dbReference type="AlphaFoldDB" id="A0A399EYG1"/>
<name>A0A399EYG1_9DEIN</name>
<reference evidence="2 3" key="1">
    <citation type="submission" date="2018-08" db="EMBL/GenBank/DDBJ databases">
        <title>Meiothermus terrae DSM 26712 genome sequencing project.</title>
        <authorList>
            <person name="Da Costa M.S."/>
            <person name="Albuquerque L."/>
            <person name="Raposo P."/>
            <person name="Froufe H.J.C."/>
            <person name="Barroso C.S."/>
            <person name="Egas C."/>
        </authorList>
    </citation>
    <scope>NUCLEOTIDE SEQUENCE [LARGE SCALE GENOMIC DNA]</scope>
    <source>
        <strain evidence="2 3">DSM 26712</strain>
    </source>
</reference>
<dbReference type="OrthoDB" id="34343at2"/>
<dbReference type="RefSeq" id="WP_147372570.1">
    <property type="nucleotide sequence ID" value="NZ_QXDL01000036.1"/>
</dbReference>
<keyword evidence="1" id="KW-0732">Signal</keyword>
<protein>
    <recommendedName>
        <fullName evidence="4">DUF4136 domain-containing protein</fullName>
    </recommendedName>
</protein>
<evidence type="ECO:0000313" key="2">
    <source>
        <dbReference type="EMBL" id="RIH87341.1"/>
    </source>
</evidence>
<dbReference type="PROSITE" id="PS51257">
    <property type="entry name" value="PROKAR_LIPOPROTEIN"/>
    <property type="match status" value="1"/>
</dbReference>
<proteinExistence type="predicted"/>
<feature type="signal peptide" evidence="1">
    <location>
        <begin position="1"/>
        <end position="19"/>
    </location>
</feature>
<organism evidence="2 3">
    <name type="scientific">Calidithermus terrae</name>
    <dbReference type="NCBI Taxonomy" id="1408545"/>
    <lineage>
        <taxon>Bacteria</taxon>
        <taxon>Thermotogati</taxon>
        <taxon>Deinococcota</taxon>
        <taxon>Deinococci</taxon>
        <taxon>Thermales</taxon>
        <taxon>Thermaceae</taxon>
        <taxon>Calidithermus</taxon>
    </lineage>
</organism>
<gene>
    <name evidence="2" type="ORF">Mterra_01209</name>
</gene>